<dbReference type="Proteomes" id="UP001175211">
    <property type="component" value="Unassembled WGS sequence"/>
</dbReference>
<keyword evidence="4" id="KW-1185">Reference proteome</keyword>
<keyword evidence="2" id="KW-0472">Membrane</keyword>
<dbReference type="EMBL" id="JAUEPS010000078">
    <property type="protein sequence ID" value="KAK0440181.1"/>
    <property type="molecule type" value="Genomic_DNA"/>
</dbReference>
<evidence type="ECO:0000313" key="3">
    <source>
        <dbReference type="EMBL" id="KAK0440181.1"/>
    </source>
</evidence>
<evidence type="ECO:0000256" key="2">
    <source>
        <dbReference type="SAM" id="Phobius"/>
    </source>
</evidence>
<feature type="transmembrane region" description="Helical" evidence="2">
    <location>
        <begin position="329"/>
        <end position="352"/>
    </location>
</feature>
<reference evidence="3" key="1">
    <citation type="submission" date="2023-06" db="EMBL/GenBank/DDBJ databases">
        <authorList>
            <consortium name="Lawrence Berkeley National Laboratory"/>
            <person name="Ahrendt S."/>
            <person name="Sahu N."/>
            <person name="Indic B."/>
            <person name="Wong-Bajracharya J."/>
            <person name="Merenyi Z."/>
            <person name="Ke H.-M."/>
            <person name="Monk M."/>
            <person name="Kocsube S."/>
            <person name="Drula E."/>
            <person name="Lipzen A."/>
            <person name="Balint B."/>
            <person name="Henrissat B."/>
            <person name="Andreopoulos B."/>
            <person name="Martin F.M."/>
            <person name="Harder C.B."/>
            <person name="Rigling D."/>
            <person name="Ford K.L."/>
            <person name="Foster G.D."/>
            <person name="Pangilinan J."/>
            <person name="Papanicolaou A."/>
            <person name="Barry K."/>
            <person name="LaButti K."/>
            <person name="Viragh M."/>
            <person name="Koriabine M."/>
            <person name="Yan M."/>
            <person name="Riley R."/>
            <person name="Champramary S."/>
            <person name="Plett K.L."/>
            <person name="Tsai I.J."/>
            <person name="Slot J."/>
            <person name="Sipos G."/>
            <person name="Plett J."/>
            <person name="Nagy L.G."/>
            <person name="Grigoriev I.V."/>
        </authorList>
    </citation>
    <scope>NUCLEOTIDE SEQUENCE</scope>
    <source>
        <strain evidence="3">CCBAS 213</strain>
    </source>
</reference>
<feature type="region of interest" description="Disordered" evidence="1">
    <location>
        <begin position="187"/>
        <end position="218"/>
    </location>
</feature>
<name>A0AA39JCE5_ARMTA</name>
<feature type="transmembrane region" description="Helical" evidence="2">
    <location>
        <begin position="295"/>
        <end position="317"/>
    </location>
</feature>
<protein>
    <submittedName>
        <fullName evidence="3">Uncharacterized protein</fullName>
    </submittedName>
</protein>
<evidence type="ECO:0000256" key="1">
    <source>
        <dbReference type="SAM" id="MobiDB-lite"/>
    </source>
</evidence>
<accession>A0AA39JCE5</accession>
<proteinExistence type="predicted"/>
<comment type="caution">
    <text evidence="3">The sequence shown here is derived from an EMBL/GenBank/DDBJ whole genome shotgun (WGS) entry which is preliminary data.</text>
</comment>
<gene>
    <name evidence="3" type="ORF">EV420DRAFT_1486009</name>
</gene>
<organism evidence="3 4">
    <name type="scientific">Armillaria tabescens</name>
    <name type="common">Ringless honey mushroom</name>
    <name type="synonym">Agaricus tabescens</name>
    <dbReference type="NCBI Taxonomy" id="1929756"/>
    <lineage>
        <taxon>Eukaryota</taxon>
        <taxon>Fungi</taxon>
        <taxon>Dikarya</taxon>
        <taxon>Basidiomycota</taxon>
        <taxon>Agaricomycotina</taxon>
        <taxon>Agaricomycetes</taxon>
        <taxon>Agaricomycetidae</taxon>
        <taxon>Agaricales</taxon>
        <taxon>Marasmiineae</taxon>
        <taxon>Physalacriaceae</taxon>
        <taxon>Desarmillaria</taxon>
    </lineage>
</organism>
<keyword evidence="2" id="KW-1133">Transmembrane helix</keyword>
<dbReference type="AlphaFoldDB" id="A0AA39JCE5"/>
<keyword evidence="2" id="KW-0812">Transmembrane</keyword>
<dbReference type="RefSeq" id="XP_060323505.1">
    <property type="nucleotide sequence ID" value="XM_060470335.1"/>
</dbReference>
<feature type="transmembrane region" description="Helical" evidence="2">
    <location>
        <begin position="372"/>
        <end position="397"/>
    </location>
</feature>
<feature type="transmembrane region" description="Helical" evidence="2">
    <location>
        <begin position="409"/>
        <end position="429"/>
    </location>
</feature>
<feature type="compositionally biased region" description="Low complexity" evidence="1">
    <location>
        <begin position="195"/>
        <end position="218"/>
    </location>
</feature>
<dbReference type="GeneID" id="85353883"/>
<sequence>MEFLSTKFILPSHEAAILSQQTPALKKIKASIRSRNKRAWVSENTECFRSEGLHALRSENPWRPVITIEDGRSSNIHEVWLGFDRQNPDQKASGFQLYEENVCAITIEAWYQPVVRKSKKTLLGSATYSLVELDAEIHIELVPQHNNISADSASSPIIFLRLNPVTDSSPTHTLQLLPVPDIVHSLPPSPDPHHLSPNILGLSMTPSSGSGSGNNTPRGGYDDIFEPLLVSPSSSLLSPLTVPSPLPQYSDIDEPLPEFNFAERVVLSFTIYQELKCAKLEKDFEVAFGKQQEEWTYVAGLLLALVLIAVNTAVFATTPDSQFAVSSSARLTIAASATAFGFGLICDVWFISRYRFGPTSTLTQRSLDLFGTYFFFAFSARIPMICLLVSSVWLLVFLGIMACMVSVDVVLVVGVIVGLGMTVEVWVWGGVLVCEEGEVGVWGEVGDVRGCSFA</sequence>
<evidence type="ECO:0000313" key="4">
    <source>
        <dbReference type="Proteomes" id="UP001175211"/>
    </source>
</evidence>